<dbReference type="InterPro" id="IPR039657">
    <property type="entry name" value="Dimethylallyltransferase"/>
</dbReference>
<evidence type="ECO:0000256" key="7">
    <source>
        <dbReference type="ARBA" id="ARBA00022840"/>
    </source>
</evidence>
<dbReference type="InterPro" id="IPR027417">
    <property type="entry name" value="P-loop_NTPase"/>
</dbReference>
<keyword evidence="5 10" id="KW-0819">tRNA processing</keyword>
<protein>
    <recommendedName>
        <fullName evidence="10">tRNA dimethylallyltransferase</fullName>
        <ecNumber evidence="10">2.5.1.75</ecNumber>
    </recommendedName>
    <alternativeName>
        <fullName evidence="10">Dimethylallyl diphosphate:tRNA dimethylallyltransferase</fullName>
        <shortName evidence="10">DMAPP:tRNA dimethylallyltransferase</shortName>
        <shortName evidence="10">DMATase</shortName>
    </alternativeName>
    <alternativeName>
        <fullName evidence="10">Isopentenyl-diphosphate:tRNA isopentenyltransferase</fullName>
        <shortName evidence="10">IPP transferase</shortName>
        <shortName evidence="10">IPPT</shortName>
        <shortName evidence="10">IPTase</shortName>
    </alternativeName>
</protein>
<dbReference type="RefSeq" id="WP_425346610.1">
    <property type="nucleotide sequence ID" value="NZ_JBGUBD010000011.1"/>
</dbReference>
<dbReference type="PANTHER" id="PTHR11088">
    <property type="entry name" value="TRNA DIMETHYLALLYLTRANSFERASE"/>
    <property type="match status" value="1"/>
</dbReference>
<gene>
    <name evidence="10 14" type="primary">miaA</name>
    <name evidence="14" type="ORF">ACERK3_15465</name>
</gene>
<feature type="site" description="Interaction with substrate tRNA" evidence="10">
    <location>
        <position position="129"/>
    </location>
</feature>
<keyword evidence="6 10" id="KW-0547">Nucleotide-binding</keyword>
<dbReference type="InterPro" id="IPR018022">
    <property type="entry name" value="IPT"/>
</dbReference>
<dbReference type="Gene3D" id="1.10.20.140">
    <property type="match status" value="1"/>
</dbReference>
<evidence type="ECO:0000313" key="14">
    <source>
        <dbReference type="EMBL" id="MFA9479686.1"/>
    </source>
</evidence>
<reference evidence="14 15" key="1">
    <citation type="submission" date="2024-08" db="EMBL/GenBank/DDBJ databases">
        <title>Whole-genome sequencing of halo(alkali)philic microorganisms from hypersaline lakes.</title>
        <authorList>
            <person name="Sorokin D.Y."/>
            <person name="Merkel A.Y."/>
            <person name="Messina E."/>
            <person name="Yakimov M."/>
        </authorList>
    </citation>
    <scope>NUCLEOTIDE SEQUENCE [LARGE SCALE GENOMIC DNA]</scope>
    <source>
        <strain evidence="14 15">AB-hyl4</strain>
    </source>
</reference>
<comment type="caution">
    <text evidence="14">The sequence shown here is derived from an EMBL/GenBank/DDBJ whole genome shotgun (WGS) entry which is preliminary data.</text>
</comment>
<proteinExistence type="inferred from homology"/>
<dbReference type="Proteomes" id="UP001575105">
    <property type="component" value="Unassembled WGS sequence"/>
</dbReference>
<comment type="cofactor">
    <cofactor evidence="1 10">
        <name>Mg(2+)</name>
        <dbReference type="ChEBI" id="CHEBI:18420"/>
    </cofactor>
</comment>
<feature type="region of interest" description="Interaction with substrate tRNA" evidence="10">
    <location>
        <begin position="36"/>
        <end position="39"/>
    </location>
</feature>
<dbReference type="SUPFAM" id="SSF52540">
    <property type="entry name" value="P-loop containing nucleoside triphosphate hydrolases"/>
    <property type="match status" value="2"/>
</dbReference>
<dbReference type="EC" id="2.5.1.75" evidence="10"/>
<feature type="binding site" evidence="10">
    <location>
        <begin position="11"/>
        <end position="18"/>
    </location>
    <ligand>
        <name>ATP</name>
        <dbReference type="ChEBI" id="CHEBI:30616"/>
    </ligand>
</feature>
<sequence length="325" mass="36162">MNDRRTIVILGPTAGGKSELAVALAEQLDGEVLGADSMQVYRHLDAGTAKPEPELRGRVPHHLIDIVEPTDRFTAADWLERARTTIADLHARGKRAIVVGGTNLYLKLLLEGMFDAPAPGTPGESPAFRATLEPIAAADLHARLQQVDPVAADRIHLNDRKRLVRALEVHHLTGQPISTLQTQWGQAQNAKLETRNFTLVGLDWPREAINQRINQRVKVMFAPDVGEPLPDEVRRLEADGLLGPQAREALGYKQVLAALAAEQGNAIDRRIHTMDDAFEQTKVLTRRFAKQQRTWLRRYENVHWLPATELTMSALTERALAASRQ</sequence>
<dbReference type="Pfam" id="PF01715">
    <property type="entry name" value="IPPT"/>
    <property type="match status" value="1"/>
</dbReference>
<comment type="caution">
    <text evidence="10">Lacks conserved residue(s) required for the propagation of feature annotation.</text>
</comment>
<evidence type="ECO:0000256" key="11">
    <source>
        <dbReference type="RuleBase" id="RU003783"/>
    </source>
</evidence>
<evidence type="ECO:0000256" key="12">
    <source>
        <dbReference type="RuleBase" id="RU003784"/>
    </source>
</evidence>
<keyword evidence="8 10" id="KW-0460">Magnesium</keyword>
<name>A0ABV4U7U4_9BACT</name>
<evidence type="ECO:0000256" key="10">
    <source>
        <dbReference type="HAMAP-Rule" id="MF_00185"/>
    </source>
</evidence>
<evidence type="ECO:0000313" key="15">
    <source>
        <dbReference type="Proteomes" id="UP001575105"/>
    </source>
</evidence>
<keyword evidence="15" id="KW-1185">Reference proteome</keyword>
<evidence type="ECO:0000256" key="1">
    <source>
        <dbReference type="ARBA" id="ARBA00001946"/>
    </source>
</evidence>
<dbReference type="EMBL" id="JBGUBD010000011">
    <property type="protein sequence ID" value="MFA9479686.1"/>
    <property type="molecule type" value="Genomic_DNA"/>
</dbReference>
<comment type="similarity">
    <text evidence="3 10 13">Belongs to the IPP transferase family.</text>
</comment>
<comment type="function">
    <text evidence="2 10 12">Catalyzes the transfer of a dimethylallyl group onto the adenine at position 37 in tRNAs that read codons beginning with uridine, leading to the formation of N6-(dimethylallyl)adenosine (i(6)A).</text>
</comment>
<dbReference type="NCBIfam" id="TIGR00174">
    <property type="entry name" value="miaA"/>
    <property type="match status" value="1"/>
</dbReference>
<evidence type="ECO:0000256" key="4">
    <source>
        <dbReference type="ARBA" id="ARBA00022679"/>
    </source>
</evidence>
<keyword evidence="7 10" id="KW-0067">ATP-binding</keyword>
<evidence type="ECO:0000256" key="5">
    <source>
        <dbReference type="ARBA" id="ARBA00022694"/>
    </source>
</evidence>
<dbReference type="PANTHER" id="PTHR11088:SF60">
    <property type="entry name" value="TRNA DIMETHYLALLYLTRANSFERASE"/>
    <property type="match status" value="1"/>
</dbReference>
<evidence type="ECO:0000256" key="13">
    <source>
        <dbReference type="RuleBase" id="RU003785"/>
    </source>
</evidence>
<evidence type="ECO:0000256" key="8">
    <source>
        <dbReference type="ARBA" id="ARBA00022842"/>
    </source>
</evidence>
<evidence type="ECO:0000256" key="6">
    <source>
        <dbReference type="ARBA" id="ARBA00022741"/>
    </source>
</evidence>
<comment type="subunit">
    <text evidence="10">Monomer.</text>
</comment>
<organism evidence="14 15">
    <name type="scientific">Natronomicrosphaera hydrolytica</name>
    <dbReference type="NCBI Taxonomy" id="3242702"/>
    <lineage>
        <taxon>Bacteria</taxon>
        <taxon>Pseudomonadati</taxon>
        <taxon>Planctomycetota</taxon>
        <taxon>Phycisphaerae</taxon>
        <taxon>Phycisphaerales</taxon>
        <taxon>Phycisphaeraceae</taxon>
        <taxon>Natronomicrosphaera</taxon>
    </lineage>
</organism>
<evidence type="ECO:0000256" key="3">
    <source>
        <dbReference type="ARBA" id="ARBA00005842"/>
    </source>
</evidence>
<dbReference type="GO" id="GO:0052381">
    <property type="term" value="F:tRNA dimethylallyltransferase activity"/>
    <property type="evidence" value="ECO:0007669"/>
    <property type="project" value="UniProtKB-EC"/>
</dbReference>
<keyword evidence="4 10" id="KW-0808">Transferase</keyword>
<feature type="binding site" evidence="10">
    <location>
        <begin position="13"/>
        <end position="18"/>
    </location>
    <ligand>
        <name>substrate</name>
    </ligand>
</feature>
<feature type="site" description="Interaction with substrate tRNA" evidence="10">
    <location>
        <position position="102"/>
    </location>
</feature>
<evidence type="ECO:0000256" key="2">
    <source>
        <dbReference type="ARBA" id="ARBA00003213"/>
    </source>
</evidence>
<comment type="catalytic activity">
    <reaction evidence="9 10 11">
        <text>adenosine(37) in tRNA + dimethylallyl diphosphate = N(6)-dimethylallyladenosine(37) in tRNA + diphosphate</text>
        <dbReference type="Rhea" id="RHEA:26482"/>
        <dbReference type="Rhea" id="RHEA-COMP:10162"/>
        <dbReference type="Rhea" id="RHEA-COMP:10375"/>
        <dbReference type="ChEBI" id="CHEBI:33019"/>
        <dbReference type="ChEBI" id="CHEBI:57623"/>
        <dbReference type="ChEBI" id="CHEBI:74411"/>
        <dbReference type="ChEBI" id="CHEBI:74415"/>
        <dbReference type="EC" id="2.5.1.75"/>
    </reaction>
</comment>
<dbReference type="Gene3D" id="3.40.50.300">
    <property type="entry name" value="P-loop containing nucleotide triphosphate hydrolases"/>
    <property type="match status" value="1"/>
</dbReference>
<evidence type="ECO:0000256" key="9">
    <source>
        <dbReference type="ARBA" id="ARBA00049563"/>
    </source>
</evidence>
<accession>A0ABV4U7U4</accession>
<dbReference type="HAMAP" id="MF_00185">
    <property type="entry name" value="IPP_trans"/>
    <property type="match status" value="1"/>
</dbReference>